<evidence type="ECO:0000313" key="7">
    <source>
        <dbReference type="Proteomes" id="UP000431304"/>
    </source>
</evidence>
<dbReference type="FunFam" id="3.40.50.150:FF:000009">
    <property type="entry name" value="23S rRNA (Uracil(1939)-C(5))-methyltransferase RlmD"/>
    <property type="match status" value="1"/>
</dbReference>
<evidence type="ECO:0000256" key="2">
    <source>
        <dbReference type="ARBA" id="ARBA00022679"/>
    </source>
</evidence>
<dbReference type="InterPro" id="IPR012340">
    <property type="entry name" value="NA-bd_OB-fold"/>
</dbReference>
<dbReference type="CDD" id="cd02440">
    <property type="entry name" value="AdoMet_MTases"/>
    <property type="match status" value="1"/>
</dbReference>
<dbReference type="Gene3D" id="3.40.50.150">
    <property type="entry name" value="Vaccinia Virus protein VP39"/>
    <property type="match status" value="1"/>
</dbReference>
<dbReference type="AlphaFoldDB" id="A0A844DWY1"/>
<proteinExistence type="inferred from homology"/>
<dbReference type="GO" id="GO:0001510">
    <property type="term" value="P:RNA methylation"/>
    <property type="evidence" value="ECO:0007669"/>
    <property type="project" value="UniProtKB-ARBA"/>
</dbReference>
<comment type="similarity">
    <text evidence="4">Belongs to the class I-like SAM-binding methyltransferase superfamily. RNA M5U methyltransferase family.</text>
</comment>
<feature type="active site" description="Nucleophile" evidence="4">
    <location>
        <position position="424"/>
    </location>
</feature>
<evidence type="ECO:0000313" key="6">
    <source>
        <dbReference type="EMBL" id="MSD15871.1"/>
    </source>
</evidence>
<feature type="binding site" evidence="4">
    <location>
        <position position="352"/>
    </location>
    <ligand>
        <name>S-adenosyl-L-methionine</name>
        <dbReference type="ChEBI" id="CHEBI:59789"/>
    </ligand>
</feature>
<gene>
    <name evidence="6" type="primary">rlmD</name>
    <name evidence="6" type="ORF">GKE72_07235</name>
</gene>
<dbReference type="GO" id="GO:0006396">
    <property type="term" value="P:RNA processing"/>
    <property type="evidence" value="ECO:0007669"/>
    <property type="project" value="InterPro"/>
</dbReference>
<dbReference type="NCBIfam" id="TIGR00479">
    <property type="entry name" value="rumA"/>
    <property type="match status" value="1"/>
</dbReference>
<dbReference type="PANTHER" id="PTHR11061">
    <property type="entry name" value="RNA M5U METHYLTRANSFERASE"/>
    <property type="match status" value="1"/>
</dbReference>
<dbReference type="Pfam" id="PF05958">
    <property type="entry name" value="tRNA_U5-meth_tr"/>
    <property type="match status" value="1"/>
</dbReference>
<sequence>MKKGQMCEGIVEKVKFPNKGIVKVEDSEVTVKNTIPGQKVSFVINKKRKGKAEGRLLEILKKSELENAEANCPHYGVCGGCNYQTLPYEEQLKLKAGQVLELMKAVVPNAEDIFEGIRKSPQQFGYRNKMEYTFGDEVKDGPLALGMHKRGSFYDIVTVDECRIVDDDYRKILGATVAYFRAQDIPFYHRMRHEGYLRHLLVRKAVKTEEILIDLITTTQEIRTEEGSVDEQLLLDGWRNQLQTLELDGSIAGILHTKNDSVADAVKNEGTEILYGQDYFYEELLGLKFRISPFSFFQTNSLGAEVLYQTAREYIGDSLDEKAEKTVYDLYSGTGTIAQILSPAAKHVIGVEIVEEAVEAAKENAQLNQLENCDFIAGDVLKVLDYIEEKPDFIVLDPPREGIHPKALEKIIRYGVDRMIYISCKPTSLQRDLEVLQAQGYVVERICCVDMFPGTVHVETVVLLSHKKADSYIHIDVEFGEGEGKIPVDSIAKRAEAYKPKEKVTYKMIKEYIEAKYGFKVHTAYIAEVKRNLGLPMYDAPNAVEELKQPRKHPTPEKVEAIKDALRYFAVI</sequence>
<organism evidence="6 7">
    <name type="scientific">Eubacterium ramulus</name>
    <dbReference type="NCBI Taxonomy" id="39490"/>
    <lineage>
        <taxon>Bacteria</taxon>
        <taxon>Bacillati</taxon>
        <taxon>Bacillota</taxon>
        <taxon>Clostridia</taxon>
        <taxon>Eubacteriales</taxon>
        <taxon>Eubacteriaceae</taxon>
        <taxon>Eubacterium</taxon>
    </lineage>
</organism>
<dbReference type="EC" id="2.1.1.190" evidence="6"/>
<dbReference type="Proteomes" id="UP000431304">
    <property type="component" value="Unassembled WGS sequence"/>
</dbReference>
<dbReference type="InterPro" id="IPR010280">
    <property type="entry name" value="U5_MeTrfase_fam"/>
</dbReference>
<dbReference type="Gene3D" id="2.40.50.140">
    <property type="entry name" value="Nucleic acid-binding proteins"/>
    <property type="match status" value="1"/>
</dbReference>
<evidence type="ECO:0000256" key="3">
    <source>
        <dbReference type="ARBA" id="ARBA00022691"/>
    </source>
</evidence>
<keyword evidence="1 4" id="KW-0489">Methyltransferase</keyword>
<dbReference type="EMBL" id="WKRA01000009">
    <property type="protein sequence ID" value="MSD15871.1"/>
    <property type="molecule type" value="Genomic_DNA"/>
</dbReference>
<name>A0A844DWY1_EUBRA</name>
<evidence type="ECO:0000256" key="5">
    <source>
        <dbReference type="PROSITE-ProRule" id="PRU10015"/>
    </source>
</evidence>
<comment type="caution">
    <text evidence="6">The sequence shown here is derived from an EMBL/GenBank/DDBJ whole genome shotgun (WGS) entry which is preliminary data.</text>
</comment>
<dbReference type="RefSeq" id="WP_154314535.1">
    <property type="nucleotide sequence ID" value="NZ_WKRA01000009.1"/>
</dbReference>
<evidence type="ECO:0000256" key="4">
    <source>
        <dbReference type="PROSITE-ProRule" id="PRU01024"/>
    </source>
</evidence>
<evidence type="ECO:0000256" key="1">
    <source>
        <dbReference type="ARBA" id="ARBA00022603"/>
    </source>
</evidence>
<dbReference type="GO" id="GO:0008757">
    <property type="term" value="F:S-adenosylmethionine-dependent methyltransferase activity"/>
    <property type="evidence" value="ECO:0007669"/>
    <property type="project" value="UniProtKB-ARBA"/>
</dbReference>
<dbReference type="SUPFAM" id="SSF53335">
    <property type="entry name" value="S-adenosyl-L-methionine-dependent methyltransferases"/>
    <property type="match status" value="1"/>
</dbReference>
<protein>
    <submittedName>
        <fullName evidence="6">23S rRNA (Uracil(1939)-C(5))-methyltransferase RlmD</fullName>
        <ecNumber evidence="6">2.1.1.190</ecNumber>
    </submittedName>
</protein>
<feature type="binding site" evidence="4">
    <location>
        <position position="331"/>
    </location>
    <ligand>
        <name>S-adenosyl-L-methionine</name>
        <dbReference type="ChEBI" id="CHEBI:59789"/>
    </ligand>
</feature>
<keyword evidence="3 4" id="KW-0949">S-adenosyl-L-methionine</keyword>
<accession>A0A844DWY1</accession>
<feature type="active site" evidence="5">
    <location>
        <position position="424"/>
    </location>
</feature>
<dbReference type="InterPro" id="IPR029063">
    <property type="entry name" value="SAM-dependent_MTases_sf"/>
</dbReference>
<dbReference type="PROSITE" id="PS51687">
    <property type="entry name" value="SAM_MT_RNA_M5U"/>
    <property type="match status" value="1"/>
</dbReference>
<feature type="binding site" evidence="4">
    <location>
        <position position="397"/>
    </location>
    <ligand>
        <name>S-adenosyl-L-methionine</name>
        <dbReference type="ChEBI" id="CHEBI:59789"/>
    </ligand>
</feature>
<keyword evidence="2 4" id="KW-0808">Transferase</keyword>
<dbReference type="PROSITE" id="PS01230">
    <property type="entry name" value="TRMA_1"/>
    <property type="match status" value="1"/>
</dbReference>
<reference evidence="6 7" key="1">
    <citation type="journal article" date="2019" name="Nat. Med.">
        <title>A library of human gut bacterial isolates paired with longitudinal multiomics data enables mechanistic microbiome research.</title>
        <authorList>
            <person name="Poyet M."/>
            <person name="Groussin M."/>
            <person name="Gibbons S.M."/>
            <person name="Avila-Pacheco J."/>
            <person name="Jiang X."/>
            <person name="Kearney S.M."/>
            <person name="Perrotta A.R."/>
            <person name="Berdy B."/>
            <person name="Zhao S."/>
            <person name="Lieberman T.D."/>
            <person name="Swanson P.K."/>
            <person name="Smith M."/>
            <person name="Roesemann S."/>
            <person name="Alexander J.E."/>
            <person name="Rich S.A."/>
            <person name="Livny J."/>
            <person name="Vlamakis H."/>
            <person name="Clish C."/>
            <person name="Bullock K."/>
            <person name="Deik A."/>
            <person name="Scott J."/>
            <person name="Pierce K.A."/>
            <person name="Xavier R.J."/>
            <person name="Alm E.J."/>
        </authorList>
    </citation>
    <scope>NUCLEOTIDE SEQUENCE [LARGE SCALE GENOMIC DNA]</scope>
    <source>
        <strain evidence="6 7">BIOML-A3</strain>
    </source>
</reference>
<dbReference type="SUPFAM" id="SSF50249">
    <property type="entry name" value="Nucleic acid-binding proteins"/>
    <property type="match status" value="1"/>
</dbReference>
<dbReference type="InterPro" id="IPR030390">
    <property type="entry name" value="MeTrfase_TrmA_AS"/>
</dbReference>
<dbReference type="Gene3D" id="2.40.50.1070">
    <property type="match status" value="1"/>
</dbReference>
<feature type="binding site" evidence="4">
    <location>
        <position position="298"/>
    </location>
    <ligand>
        <name>S-adenosyl-L-methionine</name>
        <dbReference type="ChEBI" id="CHEBI:59789"/>
    </ligand>
</feature>
<dbReference type="GO" id="GO:0008173">
    <property type="term" value="F:RNA methyltransferase activity"/>
    <property type="evidence" value="ECO:0007669"/>
    <property type="project" value="InterPro"/>
</dbReference>
<dbReference type="PANTHER" id="PTHR11061:SF30">
    <property type="entry name" value="TRNA (URACIL(54)-C(5))-METHYLTRANSFERASE"/>
    <property type="match status" value="1"/>
</dbReference>